<dbReference type="EMBL" id="KN825323">
    <property type="protein sequence ID" value="KIK92026.1"/>
    <property type="molecule type" value="Genomic_DNA"/>
</dbReference>
<sequence length="143" mass="16389">MPNTLPARDRSFISTLSTDLHLSISWDEYDDKDQNLVTLRLPGSMEDQVPDLPNGDDANGDEDDEGQWEDVSEEEDEESRLAVDRVLKKYEKAPVMDEEEGGGFDARHEKSIKDKMDEWKRGYYKVGNGTSHWCSFLVPTFVE</sequence>
<dbReference type="STRING" id="930991.A0A0D0DTQ2"/>
<proteinExistence type="predicted"/>
<dbReference type="InParanoid" id="A0A0D0DTQ2"/>
<dbReference type="HOGENOM" id="CLU_1806827_0_0_1"/>
<dbReference type="AlphaFoldDB" id="A0A0D0DTQ2"/>
<evidence type="ECO:0000313" key="3">
    <source>
        <dbReference type="Proteomes" id="UP000054538"/>
    </source>
</evidence>
<evidence type="ECO:0000256" key="1">
    <source>
        <dbReference type="SAM" id="MobiDB-lite"/>
    </source>
</evidence>
<dbReference type="OrthoDB" id="2660027at2759"/>
<evidence type="ECO:0000313" key="2">
    <source>
        <dbReference type="EMBL" id="KIK92026.1"/>
    </source>
</evidence>
<reference evidence="2 3" key="1">
    <citation type="submission" date="2014-04" db="EMBL/GenBank/DDBJ databases">
        <authorList>
            <consortium name="DOE Joint Genome Institute"/>
            <person name="Kuo A."/>
            <person name="Kohler A."/>
            <person name="Jargeat P."/>
            <person name="Nagy L.G."/>
            <person name="Floudas D."/>
            <person name="Copeland A."/>
            <person name="Barry K.W."/>
            <person name="Cichocki N."/>
            <person name="Veneault-Fourrey C."/>
            <person name="LaButti K."/>
            <person name="Lindquist E.A."/>
            <person name="Lipzen A."/>
            <person name="Lundell T."/>
            <person name="Morin E."/>
            <person name="Murat C."/>
            <person name="Sun H."/>
            <person name="Tunlid A."/>
            <person name="Henrissat B."/>
            <person name="Grigoriev I.V."/>
            <person name="Hibbett D.S."/>
            <person name="Martin F."/>
            <person name="Nordberg H.P."/>
            <person name="Cantor M.N."/>
            <person name="Hua S.X."/>
        </authorList>
    </citation>
    <scope>NUCLEOTIDE SEQUENCE [LARGE SCALE GENOMIC DNA]</scope>
    <source>
        <strain evidence="2 3">Ve08.2h10</strain>
    </source>
</reference>
<feature type="compositionally biased region" description="Acidic residues" evidence="1">
    <location>
        <begin position="58"/>
        <end position="78"/>
    </location>
</feature>
<feature type="region of interest" description="Disordered" evidence="1">
    <location>
        <begin position="41"/>
        <end position="83"/>
    </location>
</feature>
<reference evidence="3" key="2">
    <citation type="submission" date="2015-01" db="EMBL/GenBank/DDBJ databases">
        <title>Evolutionary Origins and Diversification of the Mycorrhizal Mutualists.</title>
        <authorList>
            <consortium name="DOE Joint Genome Institute"/>
            <consortium name="Mycorrhizal Genomics Consortium"/>
            <person name="Kohler A."/>
            <person name="Kuo A."/>
            <person name="Nagy L.G."/>
            <person name="Floudas D."/>
            <person name="Copeland A."/>
            <person name="Barry K.W."/>
            <person name="Cichocki N."/>
            <person name="Veneault-Fourrey C."/>
            <person name="LaButti K."/>
            <person name="Lindquist E.A."/>
            <person name="Lipzen A."/>
            <person name="Lundell T."/>
            <person name="Morin E."/>
            <person name="Murat C."/>
            <person name="Riley R."/>
            <person name="Ohm R."/>
            <person name="Sun H."/>
            <person name="Tunlid A."/>
            <person name="Henrissat B."/>
            <person name="Grigoriev I.V."/>
            <person name="Hibbett D.S."/>
            <person name="Martin F."/>
        </authorList>
    </citation>
    <scope>NUCLEOTIDE SEQUENCE [LARGE SCALE GENOMIC DNA]</scope>
    <source>
        <strain evidence="3">Ve08.2h10</strain>
    </source>
</reference>
<organism evidence="2 3">
    <name type="scientific">Paxillus rubicundulus Ve08.2h10</name>
    <dbReference type="NCBI Taxonomy" id="930991"/>
    <lineage>
        <taxon>Eukaryota</taxon>
        <taxon>Fungi</taxon>
        <taxon>Dikarya</taxon>
        <taxon>Basidiomycota</taxon>
        <taxon>Agaricomycotina</taxon>
        <taxon>Agaricomycetes</taxon>
        <taxon>Agaricomycetidae</taxon>
        <taxon>Boletales</taxon>
        <taxon>Paxilineae</taxon>
        <taxon>Paxillaceae</taxon>
        <taxon>Paxillus</taxon>
    </lineage>
</organism>
<gene>
    <name evidence="2" type="ORF">PAXRUDRAFT_601915</name>
</gene>
<name>A0A0D0DTQ2_9AGAM</name>
<keyword evidence="3" id="KW-1185">Reference proteome</keyword>
<protein>
    <submittedName>
        <fullName evidence="2">Uncharacterized protein</fullName>
    </submittedName>
</protein>
<accession>A0A0D0DTQ2</accession>
<dbReference type="Proteomes" id="UP000054538">
    <property type="component" value="Unassembled WGS sequence"/>
</dbReference>